<evidence type="ECO:0008006" key="5">
    <source>
        <dbReference type="Google" id="ProtNLM"/>
    </source>
</evidence>
<organism evidence="3 4">
    <name type="scientific">Rhodococcus rhodochrous</name>
    <dbReference type="NCBI Taxonomy" id="1829"/>
    <lineage>
        <taxon>Bacteria</taxon>
        <taxon>Bacillati</taxon>
        <taxon>Actinomycetota</taxon>
        <taxon>Actinomycetes</taxon>
        <taxon>Mycobacteriales</taxon>
        <taxon>Nocardiaceae</taxon>
        <taxon>Rhodococcus</taxon>
    </lineage>
</organism>
<feature type="region of interest" description="Disordered" evidence="1">
    <location>
        <begin position="137"/>
        <end position="160"/>
    </location>
</feature>
<dbReference type="Proteomes" id="UP001198630">
    <property type="component" value="Unassembled WGS sequence"/>
</dbReference>
<sequence>MKTRTVRGITVLAAAGATAFAAPALASAEPIDFQPIPIGCPAGVGVVDTETALAEEDAAPAGIEYEIEQEGSGGGQINWVNLRTLQLGGGVLPEAAEGDEPAIALQTGDGLVVSAVWGAHQNSDGQGCFLLPGVDLTNVPPAPAPAPDGNGDGEGDDVPA</sequence>
<dbReference type="EMBL" id="JAJNCO010000014">
    <property type="protein sequence ID" value="MCD2113886.1"/>
    <property type="molecule type" value="Genomic_DNA"/>
</dbReference>
<comment type="caution">
    <text evidence="3">The sequence shown here is derived from an EMBL/GenBank/DDBJ whole genome shotgun (WGS) entry which is preliminary data.</text>
</comment>
<gene>
    <name evidence="3" type="ORF">LQ384_22485</name>
</gene>
<feature type="chain" id="PRO_5043644157" description="Secreted protein" evidence="2">
    <location>
        <begin position="27"/>
        <end position="160"/>
    </location>
</feature>
<proteinExistence type="predicted"/>
<evidence type="ECO:0000313" key="3">
    <source>
        <dbReference type="EMBL" id="MCD2113886.1"/>
    </source>
</evidence>
<accession>A0AAW4XLJ3</accession>
<evidence type="ECO:0000256" key="1">
    <source>
        <dbReference type="SAM" id="MobiDB-lite"/>
    </source>
</evidence>
<reference evidence="3" key="1">
    <citation type="submission" date="2021-11" db="EMBL/GenBank/DDBJ databases">
        <title>Development of a sustainable strategy for remediation of hydrocarbon-contaminated territories based on the waste exchange concept.</title>
        <authorList>
            <person name="Elkin A."/>
        </authorList>
    </citation>
    <scope>NUCLEOTIDE SEQUENCE</scope>
    <source>
        <strain evidence="3">IEGM 757</strain>
    </source>
</reference>
<dbReference type="RefSeq" id="WP_230792049.1">
    <property type="nucleotide sequence ID" value="NZ_JAJNCO010000014.1"/>
</dbReference>
<dbReference type="AlphaFoldDB" id="A0AAW4XLJ3"/>
<feature type="compositionally biased region" description="Acidic residues" evidence="1">
    <location>
        <begin position="151"/>
        <end position="160"/>
    </location>
</feature>
<name>A0AAW4XLJ3_RHORH</name>
<feature type="signal peptide" evidence="2">
    <location>
        <begin position="1"/>
        <end position="26"/>
    </location>
</feature>
<evidence type="ECO:0000256" key="2">
    <source>
        <dbReference type="SAM" id="SignalP"/>
    </source>
</evidence>
<keyword evidence="2" id="KW-0732">Signal</keyword>
<protein>
    <recommendedName>
        <fullName evidence="5">Secreted protein</fullName>
    </recommendedName>
</protein>
<evidence type="ECO:0000313" key="4">
    <source>
        <dbReference type="Proteomes" id="UP001198630"/>
    </source>
</evidence>